<feature type="compositionally biased region" description="Pro residues" evidence="1">
    <location>
        <begin position="1"/>
        <end position="18"/>
    </location>
</feature>
<dbReference type="EMBL" id="JAVREJ010000039">
    <property type="protein sequence ID" value="MDT0353645.1"/>
    <property type="molecule type" value="Genomic_DNA"/>
</dbReference>
<keyword evidence="2" id="KW-0812">Transmembrane</keyword>
<feature type="transmembrane region" description="Helical" evidence="2">
    <location>
        <begin position="28"/>
        <end position="45"/>
    </location>
</feature>
<feature type="region of interest" description="Disordered" evidence="1">
    <location>
        <begin position="1"/>
        <end position="22"/>
    </location>
</feature>
<gene>
    <name evidence="3" type="ORF">RM445_29565</name>
</gene>
<keyword evidence="2" id="KW-0472">Membrane</keyword>
<dbReference type="InterPro" id="IPR025339">
    <property type="entry name" value="DUF4245"/>
</dbReference>
<accession>A0ABU2NI58</accession>
<keyword evidence="4" id="KW-1185">Reference proteome</keyword>
<proteinExistence type="predicted"/>
<dbReference type="Pfam" id="PF14030">
    <property type="entry name" value="DUF4245"/>
    <property type="match status" value="1"/>
</dbReference>
<protein>
    <submittedName>
        <fullName evidence="3">DUF4245 domain-containing protein</fullName>
    </submittedName>
</protein>
<organism evidence="3 4">
    <name type="scientific">Pseudonocardia charpentierae</name>
    <dbReference type="NCBI Taxonomy" id="3075545"/>
    <lineage>
        <taxon>Bacteria</taxon>
        <taxon>Bacillati</taxon>
        <taxon>Actinomycetota</taxon>
        <taxon>Actinomycetes</taxon>
        <taxon>Pseudonocardiales</taxon>
        <taxon>Pseudonocardiaceae</taxon>
        <taxon>Pseudonocardia</taxon>
    </lineage>
</organism>
<evidence type="ECO:0000256" key="2">
    <source>
        <dbReference type="SAM" id="Phobius"/>
    </source>
</evidence>
<keyword evidence="2" id="KW-1133">Transmembrane helix</keyword>
<evidence type="ECO:0000313" key="3">
    <source>
        <dbReference type="EMBL" id="MDT0353645.1"/>
    </source>
</evidence>
<name>A0ABU2NI58_9PSEU</name>
<reference evidence="4" key="1">
    <citation type="submission" date="2023-07" db="EMBL/GenBank/DDBJ databases">
        <title>30 novel species of actinomycetes from the DSMZ collection.</title>
        <authorList>
            <person name="Nouioui I."/>
        </authorList>
    </citation>
    <scope>NUCLEOTIDE SEQUENCE [LARGE SCALE GENOMIC DNA]</scope>
    <source>
        <strain evidence="4">DSM 45834</strain>
    </source>
</reference>
<evidence type="ECO:0000313" key="4">
    <source>
        <dbReference type="Proteomes" id="UP001183202"/>
    </source>
</evidence>
<comment type="caution">
    <text evidence="3">The sequence shown here is derived from an EMBL/GenBank/DDBJ whole genome shotgun (WGS) entry which is preliminary data.</text>
</comment>
<dbReference type="Proteomes" id="UP001183202">
    <property type="component" value="Unassembled WGS sequence"/>
</dbReference>
<dbReference type="RefSeq" id="WP_311560158.1">
    <property type="nucleotide sequence ID" value="NZ_JAVREJ010000039.1"/>
</dbReference>
<sequence length="202" mass="20526">MSSASPPGPADPGPPAKPPRSALSIRDMAGAVFVLVAIVLVFAGVTRSCSFAPGGPSVDQASGPRVDAPAQLRVLAGSMPFPLRVPAVPADWRATTVDTARVGTGDARVVRTGYLTAQGHYLRLVQSDADEAALLATEAQGTPVATGPVVVGGVTWVAYTDDTREPIRVTALDGVRLLITGSGTDDEFRTLASAATGGAVLP</sequence>
<evidence type="ECO:0000256" key="1">
    <source>
        <dbReference type="SAM" id="MobiDB-lite"/>
    </source>
</evidence>